<evidence type="ECO:0000313" key="2">
    <source>
        <dbReference type="Proteomes" id="UP000327044"/>
    </source>
</evidence>
<organism evidence="1 2">
    <name type="scientific">Photinus pyralis</name>
    <name type="common">Common eastern firefly</name>
    <name type="synonym">Lampyris pyralis</name>
    <dbReference type="NCBI Taxonomy" id="7054"/>
    <lineage>
        <taxon>Eukaryota</taxon>
        <taxon>Metazoa</taxon>
        <taxon>Ecdysozoa</taxon>
        <taxon>Arthropoda</taxon>
        <taxon>Hexapoda</taxon>
        <taxon>Insecta</taxon>
        <taxon>Pterygota</taxon>
        <taxon>Neoptera</taxon>
        <taxon>Endopterygota</taxon>
        <taxon>Coleoptera</taxon>
        <taxon>Polyphaga</taxon>
        <taxon>Elateriformia</taxon>
        <taxon>Elateroidea</taxon>
        <taxon>Lampyridae</taxon>
        <taxon>Lampyrinae</taxon>
        <taxon>Photinus</taxon>
    </lineage>
</organism>
<dbReference type="Proteomes" id="UP000327044">
    <property type="component" value="Unassembled WGS sequence"/>
</dbReference>
<name>A0A5N4B494_PHOPY</name>
<protein>
    <recommendedName>
        <fullName evidence="3">Peptidase aspartic putative domain-containing protein</fullName>
    </recommendedName>
</protein>
<dbReference type="AlphaFoldDB" id="A0A5N4B494"/>
<comment type="caution">
    <text evidence="1">The sequence shown here is derived from an EMBL/GenBank/DDBJ whole genome shotgun (WGS) entry which is preliminary data.</text>
</comment>
<evidence type="ECO:0008006" key="3">
    <source>
        <dbReference type="Google" id="ProtNLM"/>
    </source>
</evidence>
<sequence>MKKEWENSLPTNSLPTLQEFIEFLTKRCFTLETLYNHSQTNIHNTKSIPNKQLPQFSKPFKDREHSFAITNTILCPYCKNNHYIYNCYAFLNLPTEEKFSQIRKMKLCSNCLRSGHLKNSCHSSKCRKCNKSHNTLLHDDNFNAHKFNTSHNARNDTAANIHQAQSSVMQVINSETSQQQPSESQNITRTYHSFTGICQTEVLLSTAEVFIDDRFGRPHKCRALLDSGSQSHLITQKLCNKLQLNLEEFSLHLKGINQASTNITQKATTNIKSKFYSFQARFWEVEELPQKQILTSEAQYCETYFKETTTRNAEGRFIVRLPFSDKIDELVKTSNNISLNDRLLMGPISPIYSILSLG</sequence>
<evidence type="ECO:0000313" key="1">
    <source>
        <dbReference type="EMBL" id="KAB0804415.1"/>
    </source>
</evidence>
<dbReference type="EMBL" id="VVIM01000001">
    <property type="protein sequence ID" value="KAB0804415.1"/>
    <property type="molecule type" value="Genomic_DNA"/>
</dbReference>
<dbReference type="PANTHER" id="PTHR47331">
    <property type="entry name" value="PHD-TYPE DOMAIN-CONTAINING PROTEIN"/>
    <property type="match status" value="1"/>
</dbReference>
<reference evidence="1 2" key="1">
    <citation type="journal article" date="2018" name="Elife">
        <title>Firefly genomes illuminate parallel origins of bioluminescence in beetles.</title>
        <authorList>
            <person name="Fallon T.R."/>
            <person name="Lower S.E."/>
            <person name="Chang C.H."/>
            <person name="Bessho-Uehara M."/>
            <person name="Martin G.J."/>
            <person name="Bewick A.J."/>
            <person name="Behringer M."/>
            <person name="Debat H.J."/>
            <person name="Wong I."/>
            <person name="Day J.C."/>
            <person name="Suvorov A."/>
            <person name="Silva C.J."/>
            <person name="Stanger-Hall K.F."/>
            <person name="Hall D.W."/>
            <person name="Schmitz R.J."/>
            <person name="Nelson D.R."/>
            <person name="Lewis S.M."/>
            <person name="Shigenobu S."/>
            <person name="Bybee S.M."/>
            <person name="Larracuente A.M."/>
            <person name="Oba Y."/>
            <person name="Weng J.K."/>
        </authorList>
    </citation>
    <scope>NUCLEOTIDE SEQUENCE [LARGE SCALE GENOMIC DNA]</scope>
    <source>
        <strain evidence="1">1611_PpyrPB1</strain>
        <tissue evidence="1">Whole body</tissue>
    </source>
</reference>
<proteinExistence type="predicted"/>
<keyword evidence="2" id="KW-1185">Reference proteome</keyword>
<dbReference type="InParanoid" id="A0A5N4B494"/>
<dbReference type="PANTHER" id="PTHR47331:SF5">
    <property type="entry name" value="RIBONUCLEASE H"/>
    <property type="match status" value="1"/>
</dbReference>
<gene>
    <name evidence="1" type="ORF">PPYR_01385</name>
</gene>
<accession>A0A5N4B494</accession>